<evidence type="ECO:0000313" key="14">
    <source>
        <dbReference type="Proteomes" id="UP000193391"/>
    </source>
</evidence>
<feature type="active site" description="Proton donor" evidence="9 10">
    <location>
        <position position="101"/>
    </location>
</feature>
<reference evidence="13 14" key="1">
    <citation type="submission" date="2014-03" db="EMBL/GenBank/DDBJ databases">
        <title>The draft genome sequence of Thalassospira mesophila JCM 18969.</title>
        <authorList>
            <person name="Lai Q."/>
            <person name="Shao Z."/>
        </authorList>
    </citation>
    <scope>NUCLEOTIDE SEQUENCE [LARGE SCALE GENOMIC DNA]</scope>
    <source>
        <strain evidence="13 14">JCM 18969</strain>
    </source>
</reference>
<dbReference type="Pfam" id="PF01220">
    <property type="entry name" value="DHquinase_II"/>
    <property type="match status" value="1"/>
</dbReference>
<evidence type="ECO:0000256" key="9">
    <source>
        <dbReference type="HAMAP-Rule" id="MF_00169"/>
    </source>
</evidence>
<name>A0A1Y2KXS3_9PROT</name>
<feature type="binding site" evidence="9 11">
    <location>
        <position position="88"/>
    </location>
    <ligand>
        <name>substrate</name>
    </ligand>
</feature>
<dbReference type="EC" id="4.2.1.10" evidence="6 9"/>
<dbReference type="NCBIfam" id="NF003807">
    <property type="entry name" value="PRK05395.1-4"/>
    <property type="match status" value="1"/>
</dbReference>
<organism evidence="13 14">
    <name type="scientific">Thalassospira mesophila</name>
    <dbReference type="NCBI Taxonomy" id="1293891"/>
    <lineage>
        <taxon>Bacteria</taxon>
        <taxon>Pseudomonadati</taxon>
        <taxon>Pseudomonadota</taxon>
        <taxon>Alphaproteobacteria</taxon>
        <taxon>Rhodospirillales</taxon>
        <taxon>Thalassospiraceae</taxon>
        <taxon>Thalassospira</taxon>
    </lineage>
</organism>
<dbReference type="PROSITE" id="PS01029">
    <property type="entry name" value="DEHYDROQUINASE_II"/>
    <property type="match status" value="1"/>
</dbReference>
<feature type="binding site" evidence="9 11">
    <location>
        <begin position="102"/>
        <end position="103"/>
    </location>
    <ligand>
        <name>substrate</name>
    </ligand>
</feature>
<evidence type="ECO:0000256" key="7">
    <source>
        <dbReference type="ARBA" id="ARBA00023141"/>
    </source>
</evidence>
<dbReference type="GO" id="GO:0003855">
    <property type="term" value="F:3-dehydroquinate dehydratase activity"/>
    <property type="evidence" value="ECO:0007669"/>
    <property type="project" value="UniProtKB-UniRule"/>
</dbReference>
<evidence type="ECO:0000256" key="8">
    <source>
        <dbReference type="ARBA" id="ARBA00023239"/>
    </source>
</evidence>
<proteinExistence type="inferred from homology"/>
<dbReference type="PANTHER" id="PTHR21272:SF3">
    <property type="entry name" value="CATABOLIC 3-DEHYDROQUINASE"/>
    <property type="match status" value="1"/>
</dbReference>
<keyword evidence="14" id="KW-1185">Reference proteome</keyword>
<dbReference type="NCBIfam" id="NF003806">
    <property type="entry name" value="PRK05395.1-3"/>
    <property type="match status" value="1"/>
</dbReference>
<keyword evidence="9" id="KW-0028">Amino-acid biosynthesis</keyword>
<feature type="binding site" evidence="9 11">
    <location>
        <position position="112"/>
    </location>
    <ligand>
        <name>substrate</name>
    </ligand>
</feature>
<keyword evidence="7 9" id="KW-0057">Aromatic amino acid biosynthesis</keyword>
<dbReference type="SUPFAM" id="SSF52304">
    <property type="entry name" value="Type II 3-dehydroquinate dehydratase"/>
    <property type="match status" value="1"/>
</dbReference>
<gene>
    <name evidence="9" type="primary">aroQ</name>
    <name evidence="13" type="ORF">TMES_15280</name>
</gene>
<dbReference type="PANTHER" id="PTHR21272">
    <property type="entry name" value="CATABOLIC 3-DEHYDROQUINASE"/>
    <property type="match status" value="1"/>
</dbReference>
<dbReference type="InterPro" id="IPR036441">
    <property type="entry name" value="DHquinase_II_sf"/>
</dbReference>
<dbReference type="InterPro" id="IPR001874">
    <property type="entry name" value="DHquinase_II"/>
</dbReference>
<evidence type="ECO:0000256" key="6">
    <source>
        <dbReference type="ARBA" id="ARBA00012060"/>
    </source>
</evidence>
<feature type="binding site" evidence="9 11">
    <location>
        <position position="81"/>
    </location>
    <ligand>
        <name>substrate</name>
    </ligand>
</feature>
<comment type="function">
    <text evidence="2 9">Catalyzes a trans-dehydration via an enolate intermediate.</text>
</comment>
<dbReference type="GO" id="GO:0019631">
    <property type="term" value="P:quinate catabolic process"/>
    <property type="evidence" value="ECO:0007669"/>
    <property type="project" value="TreeGrafter"/>
</dbReference>
<evidence type="ECO:0000256" key="2">
    <source>
        <dbReference type="ARBA" id="ARBA00003924"/>
    </source>
</evidence>
<comment type="pathway">
    <text evidence="3 9">Metabolic intermediate biosynthesis; chorismate biosynthesis; chorismate from D-erythrose 4-phosphate and phosphoenolpyruvate: step 3/7.</text>
</comment>
<evidence type="ECO:0000256" key="1">
    <source>
        <dbReference type="ARBA" id="ARBA00001864"/>
    </source>
</evidence>
<dbReference type="Proteomes" id="UP000193391">
    <property type="component" value="Unassembled WGS sequence"/>
</dbReference>
<dbReference type="NCBIfam" id="TIGR01088">
    <property type="entry name" value="aroQ"/>
    <property type="match status" value="1"/>
</dbReference>
<dbReference type="GO" id="GO:0009423">
    <property type="term" value="P:chorismate biosynthetic process"/>
    <property type="evidence" value="ECO:0007669"/>
    <property type="project" value="UniProtKB-UniRule"/>
</dbReference>
<dbReference type="UniPathway" id="UPA00053">
    <property type="reaction ID" value="UER00086"/>
</dbReference>
<dbReference type="CDD" id="cd00466">
    <property type="entry name" value="DHQase_II"/>
    <property type="match status" value="1"/>
</dbReference>
<protein>
    <recommendedName>
        <fullName evidence="6 9">3-dehydroquinate dehydratase</fullName>
        <shortName evidence="9">3-dehydroquinase</shortName>
        <ecNumber evidence="6 9">4.2.1.10</ecNumber>
    </recommendedName>
    <alternativeName>
        <fullName evidence="9">Type II DHQase</fullName>
    </alternativeName>
</protein>
<comment type="caution">
    <text evidence="13">The sequence shown here is derived from an EMBL/GenBank/DDBJ whole genome shotgun (WGS) entry which is preliminary data.</text>
</comment>
<evidence type="ECO:0000256" key="4">
    <source>
        <dbReference type="ARBA" id="ARBA00011037"/>
    </source>
</evidence>
<comment type="catalytic activity">
    <reaction evidence="1 9">
        <text>3-dehydroquinate = 3-dehydroshikimate + H2O</text>
        <dbReference type="Rhea" id="RHEA:21096"/>
        <dbReference type="ChEBI" id="CHEBI:15377"/>
        <dbReference type="ChEBI" id="CHEBI:16630"/>
        <dbReference type="ChEBI" id="CHEBI:32364"/>
        <dbReference type="EC" id="4.2.1.10"/>
    </reaction>
</comment>
<comment type="similarity">
    <text evidence="4 9">Belongs to the type-II 3-dehydroquinase family.</text>
</comment>
<evidence type="ECO:0000256" key="5">
    <source>
        <dbReference type="ARBA" id="ARBA00011193"/>
    </source>
</evidence>
<dbReference type="EMBL" id="JFKA01000007">
    <property type="protein sequence ID" value="OSQ37180.1"/>
    <property type="molecule type" value="Genomic_DNA"/>
</dbReference>
<evidence type="ECO:0000256" key="11">
    <source>
        <dbReference type="PIRSR" id="PIRSR001399-2"/>
    </source>
</evidence>
<feature type="binding site" evidence="9 11">
    <location>
        <position position="75"/>
    </location>
    <ligand>
        <name>substrate</name>
    </ligand>
</feature>
<evidence type="ECO:0000313" key="13">
    <source>
        <dbReference type="EMBL" id="OSQ37180.1"/>
    </source>
</evidence>
<dbReference type="GO" id="GO:0008652">
    <property type="term" value="P:amino acid biosynthetic process"/>
    <property type="evidence" value="ECO:0007669"/>
    <property type="project" value="UniProtKB-KW"/>
</dbReference>
<dbReference type="AlphaFoldDB" id="A0A1Y2KXS3"/>
<feature type="site" description="Transition state stabilizer" evidence="9 12">
    <location>
        <position position="19"/>
    </location>
</feature>
<dbReference type="RefSeq" id="WP_085584101.1">
    <property type="nucleotide sequence ID" value="NZ_JFKA01000007.1"/>
</dbReference>
<dbReference type="PIRSF" id="PIRSF001399">
    <property type="entry name" value="DHquinase_II"/>
    <property type="match status" value="1"/>
</dbReference>
<accession>A0A1Y2KXS3</accession>
<comment type="subunit">
    <text evidence="5 9">Homododecamer.</text>
</comment>
<dbReference type="GO" id="GO:0009073">
    <property type="term" value="P:aromatic amino acid family biosynthetic process"/>
    <property type="evidence" value="ECO:0007669"/>
    <property type="project" value="UniProtKB-KW"/>
</dbReference>
<dbReference type="HAMAP" id="MF_00169">
    <property type="entry name" value="AroQ"/>
    <property type="match status" value="1"/>
</dbReference>
<dbReference type="Gene3D" id="3.40.50.9100">
    <property type="entry name" value="Dehydroquinase, class II"/>
    <property type="match status" value="1"/>
</dbReference>
<keyword evidence="8 9" id="KW-0456">Lyase</keyword>
<dbReference type="OrthoDB" id="9790793at2"/>
<feature type="active site" description="Proton acceptor" evidence="9 10">
    <location>
        <position position="24"/>
    </location>
</feature>
<dbReference type="InterPro" id="IPR018509">
    <property type="entry name" value="DHquinase_II_CS"/>
</dbReference>
<dbReference type="STRING" id="1293891.TMES_15280"/>
<evidence type="ECO:0000256" key="12">
    <source>
        <dbReference type="PIRSR" id="PIRSR001399-3"/>
    </source>
</evidence>
<dbReference type="NCBIfam" id="NF003805">
    <property type="entry name" value="PRK05395.1-2"/>
    <property type="match status" value="1"/>
</dbReference>
<evidence type="ECO:0000256" key="10">
    <source>
        <dbReference type="PIRSR" id="PIRSR001399-1"/>
    </source>
</evidence>
<sequence>MTKPVYILNGPNLNLLGQRQPEIYGATTLDDIKALCEQHAASIGLQTAFHQSNHEGVLVDQIQEARVKGCGIILNAAAYTHTSVAILDALLASDLPIVEVHLSNIHQRDTFRHHSFVSKAAKGMICGFGAQGYVLALDALKPLIAPSS</sequence>
<evidence type="ECO:0000256" key="3">
    <source>
        <dbReference type="ARBA" id="ARBA00004902"/>
    </source>
</evidence>